<proteinExistence type="predicted"/>
<dbReference type="EMBL" id="GGEC01059268">
    <property type="protein sequence ID" value="MBX39752.1"/>
    <property type="molecule type" value="Transcribed_RNA"/>
</dbReference>
<protein>
    <submittedName>
        <fullName evidence="1">Uncharacterized protein</fullName>
    </submittedName>
</protein>
<evidence type="ECO:0000313" key="1">
    <source>
        <dbReference type="EMBL" id="MBX39752.1"/>
    </source>
</evidence>
<organism evidence="1">
    <name type="scientific">Rhizophora mucronata</name>
    <name type="common">Asiatic mangrove</name>
    <dbReference type="NCBI Taxonomy" id="61149"/>
    <lineage>
        <taxon>Eukaryota</taxon>
        <taxon>Viridiplantae</taxon>
        <taxon>Streptophyta</taxon>
        <taxon>Embryophyta</taxon>
        <taxon>Tracheophyta</taxon>
        <taxon>Spermatophyta</taxon>
        <taxon>Magnoliopsida</taxon>
        <taxon>eudicotyledons</taxon>
        <taxon>Gunneridae</taxon>
        <taxon>Pentapetalae</taxon>
        <taxon>rosids</taxon>
        <taxon>fabids</taxon>
        <taxon>Malpighiales</taxon>
        <taxon>Rhizophoraceae</taxon>
        <taxon>Rhizophora</taxon>
    </lineage>
</organism>
<name>A0A2P2NBA6_RHIMU</name>
<accession>A0A2P2NBA6</accession>
<sequence length="22" mass="2376">MSKPARFIWGPKGSGQLEFAAP</sequence>
<dbReference type="AlphaFoldDB" id="A0A2P2NBA6"/>
<reference evidence="1" key="1">
    <citation type="submission" date="2018-02" db="EMBL/GenBank/DDBJ databases">
        <title>Rhizophora mucronata_Transcriptome.</title>
        <authorList>
            <person name="Meera S.P."/>
            <person name="Sreeshan A."/>
            <person name="Augustine A."/>
        </authorList>
    </citation>
    <scope>NUCLEOTIDE SEQUENCE</scope>
    <source>
        <tissue evidence="1">Leaf</tissue>
    </source>
</reference>